<dbReference type="InterPro" id="IPR005948">
    <property type="entry name" value="ThiB-like"/>
</dbReference>
<feature type="chain" id="PRO_5026654252" evidence="2">
    <location>
        <begin position="20"/>
        <end position="350"/>
    </location>
</feature>
<evidence type="ECO:0000256" key="2">
    <source>
        <dbReference type="SAM" id="SignalP"/>
    </source>
</evidence>
<evidence type="ECO:0000313" key="4">
    <source>
        <dbReference type="Proteomes" id="UP000468687"/>
    </source>
</evidence>
<dbReference type="GO" id="GO:0030975">
    <property type="term" value="F:thiamine binding"/>
    <property type="evidence" value="ECO:0007669"/>
    <property type="project" value="InterPro"/>
</dbReference>
<name>A0A6P0HGZ3_9ACTN</name>
<dbReference type="SUPFAM" id="SSF53850">
    <property type="entry name" value="Periplasmic binding protein-like II"/>
    <property type="match status" value="1"/>
</dbReference>
<keyword evidence="4" id="KW-1185">Reference proteome</keyword>
<keyword evidence="1 2" id="KW-0732">Signal</keyword>
<dbReference type="EMBL" id="JAAGXA010000002">
    <property type="protein sequence ID" value="NEN77557.1"/>
    <property type="molecule type" value="Genomic_DNA"/>
</dbReference>
<dbReference type="GO" id="GO:0030976">
    <property type="term" value="F:thiamine pyrophosphate binding"/>
    <property type="evidence" value="ECO:0007669"/>
    <property type="project" value="TreeGrafter"/>
</dbReference>
<evidence type="ECO:0000313" key="3">
    <source>
        <dbReference type="EMBL" id="NEN77557.1"/>
    </source>
</evidence>
<protein>
    <submittedName>
        <fullName evidence="3">Thiamine ABC transporter substrate-binding protein</fullName>
    </submittedName>
</protein>
<sequence>MRRILPTLVTGALVLPALAACSTFGEGESASGGTEKLVLVAHESFSLPDELIEEFEAEHDVDLEIRQPGDAGAVVTEIALNPDDSGADAVFGVDTTFASRLLDADALESFEGDLPSGADAFALADEDRLVPVDSGNVCVNVDTAWFAERGLAEPESLDDLVDPTYADLFVTPGPVDSSPGLAFLLTTVAAYGEDGWRDYWRGLVDNGTELVAGWSDAYYTSFTGGGEDGQRPIVLSYDSSPAFTTTEDGSATTTRALLDTCFTQVEYAGVLRGADNPEGAQELVSWLLSEEVQAALPDNMYVYPVRDDVELPAAWAEFAPRPAAPYTMEPAEIAANRETWIGEWREETQR</sequence>
<reference evidence="3 4" key="1">
    <citation type="journal article" date="2014" name="Int. J. Syst. Evol. Microbiol.">
        <title>Nocardioides zeae sp. nov., isolated from the stem of Zea mays.</title>
        <authorList>
            <person name="Glaeser S.P."/>
            <person name="McInroy J.A."/>
            <person name="Busse H.J."/>
            <person name="Kampfer P."/>
        </authorList>
    </citation>
    <scope>NUCLEOTIDE SEQUENCE [LARGE SCALE GENOMIC DNA]</scope>
    <source>
        <strain evidence="3 4">JCM 30728</strain>
    </source>
</reference>
<dbReference type="PROSITE" id="PS51257">
    <property type="entry name" value="PROKAR_LIPOPROTEIN"/>
    <property type="match status" value="1"/>
</dbReference>
<gene>
    <name evidence="3" type="ORF">G3T38_04625</name>
</gene>
<dbReference type="Gene3D" id="3.40.190.10">
    <property type="entry name" value="Periplasmic binding protein-like II"/>
    <property type="match status" value="2"/>
</dbReference>
<evidence type="ECO:0000256" key="1">
    <source>
        <dbReference type="ARBA" id="ARBA00022729"/>
    </source>
</evidence>
<comment type="caution">
    <text evidence="3">The sequence shown here is derived from an EMBL/GenBank/DDBJ whole genome shotgun (WGS) entry which is preliminary data.</text>
</comment>
<dbReference type="InterPro" id="IPR006059">
    <property type="entry name" value="SBP"/>
</dbReference>
<accession>A0A6P0HGZ3</accession>
<dbReference type="Pfam" id="PF13416">
    <property type="entry name" value="SBP_bac_8"/>
    <property type="match status" value="1"/>
</dbReference>
<dbReference type="PANTHER" id="PTHR30006">
    <property type="entry name" value="THIAMINE-BINDING PERIPLASMIC PROTEIN-RELATED"/>
    <property type="match status" value="1"/>
</dbReference>
<dbReference type="AlphaFoldDB" id="A0A6P0HGZ3"/>
<feature type="signal peptide" evidence="2">
    <location>
        <begin position="1"/>
        <end position="19"/>
    </location>
</feature>
<proteinExistence type="predicted"/>
<dbReference type="PANTHER" id="PTHR30006:SF2">
    <property type="entry name" value="ABC TRANSPORTER SUBSTRATE-BINDING PROTEIN"/>
    <property type="match status" value="1"/>
</dbReference>
<dbReference type="GO" id="GO:0015888">
    <property type="term" value="P:thiamine transport"/>
    <property type="evidence" value="ECO:0007669"/>
    <property type="project" value="InterPro"/>
</dbReference>
<dbReference type="RefSeq" id="WP_163770895.1">
    <property type="nucleotide sequence ID" value="NZ_JAAGXA010000002.1"/>
</dbReference>
<dbReference type="GO" id="GO:0030288">
    <property type="term" value="C:outer membrane-bounded periplasmic space"/>
    <property type="evidence" value="ECO:0007669"/>
    <property type="project" value="TreeGrafter"/>
</dbReference>
<dbReference type="NCBIfam" id="TIGR01254">
    <property type="entry name" value="sfuA"/>
    <property type="match status" value="1"/>
</dbReference>
<dbReference type="Proteomes" id="UP000468687">
    <property type="component" value="Unassembled WGS sequence"/>
</dbReference>
<organism evidence="3 4">
    <name type="scientific">Nocardioides zeae</name>
    <dbReference type="NCBI Taxonomy" id="1457234"/>
    <lineage>
        <taxon>Bacteria</taxon>
        <taxon>Bacillati</taxon>
        <taxon>Actinomycetota</taxon>
        <taxon>Actinomycetes</taxon>
        <taxon>Propionibacteriales</taxon>
        <taxon>Nocardioidaceae</taxon>
        <taxon>Nocardioides</taxon>
    </lineage>
</organism>